<dbReference type="Gene3D" id="3.30.750.44">
    <property type="match status" value="1"/>
</dbReference>
<evidence type="ECO:0000256" key="2">
    <source>
        <dbReference type="ARBA" id="ARBA00008524"/>
    </source>
</evidence>
<feature type="active site" description="Charge relay system" evidence="8">
    <location>
        <position position="1058"/>
    </location>
</feature>
<dbReference type="Pfam" id="PF14685">
    <property type="entry name" value="PDZ_Tricorn"/>
    <property type="match status" value="1"/>
</dbReference>
<feature type="site" description="Transition state stabilizer; via amide nitrogen" evidence="9">
    <location>
        <position position="1001"/>
    </location>
</feature>
<dbReference type="SUPFAM" id="SSF52096">
    <property type="entry name" value="ClpP/crotonase"/>
    <property type="match status" value="1"/>
</dbReference>
<evidence type="ECO:0000256" key="5">
    <source>
        <dbReference type="ARBA" id="ARBA00022801"/>
    </source>
</evidence>
<accession>A0A486XSU7</accession>
<dbReference type="PIRSF" id="PIRSF036421">
    <property type="entry name" value="Tricorn_protease"/>
    <property type="match status" value="1"/>
</dbReference>
<dbReference type="SUPFAM" id="SSF50156">
    <property type="entry name" value="PDZ domain-like"/>
    <property type="match status" value="1"/>
</dbReference>
<evidence type="ECO:0000256" key="1">
    <source>
        <dbReference type="ARBA" id="ARBA00004496"/>
    </source>
</evidence>
<comment type="similarity">
    <text evidence="2 7">Belongs to the peptidase S41B family.</text>
</comment>
<dbReference type="PANTHER" id="PTHR43253:SF1">
    <property type="entry name" value="TRICORN PROTEASE HOMOLOG 2-RELATED"/>
    <property type="match status" value="1"/>
</dbReference>
<evidence type="ECO:0000313" key="11">
    <source>
        <dbReference type="EMBL" id="VHO05330.1"/>
    </source>
</evidence>
<dbReference type="AlphaFoldDB" id="A0A486XSU7"/>
<dbReference type="Pfam" id="PF26550">
    <property type="entry name" value="Tricorn_2nd"/>
    <property type="match status" value="1"/>
</dbReference>
<dbReference type="EC" id="3.4.21.-" evidence="7"/>
<dbReference type="InterPro" id="IPR012393">
    <property type="entry name" value="Tricorn_protease"/>
</dbReference>
<keyword evidence="4 7" id="KW-0645">Protease</keyword>
<reference evidence="11" key="1">
    <citation type="submission" date="2019-04" db="EMBL/GenBank/DDBJ databases">
        <authorList>
            <person name="Brambilla D."/>
        </authorList>
    </citation>
    <scope>NUCLEOTIDE SEQUENCE</scope>
    <source>
        <strain evidence="11">BAL1</strain>
    </source>
</reference>
<evidence type="ECO:0000256" key="8">
    <source>
        <dbReference type="PIRSR" id="PIRSR036421-1"/>
    </source>
</evidence>
<dbReference type="Pfam" id="PF26549">
    <property type="entry name" value="Tricorn_N"/>
    <property type="match status" value="1"/>
</dbReference>
<protein>
    <recommendedName>
        <fullName evidence="7">Tricorn protease homolog</fullName>
        <ecNumber evidence="7">3.4.21.-</ecNumber>
    </recommendedName>
</protein>
<evidence type="ECO:0000256" key="6">
    <source>
        <dbReference type="ARBA" id="ARBA00022825"/>
    </source>
</evidence>
<dbReference type="InterPro" id="IPR015943">
    <property type="entry name" value="WD40/YVTN_repeat-like_dom_sf"/>
</dbReference>
<keyword evidence="3 7" id="KW-0963">Cytoplasm</keyword>
<evidence type="ECO:0000256" key="7">
    <source>
        <dbReference type="PIRNR" id="PIRNR036421"/>
    </source>
</evidence>
<dbReference type="InterPro" id="IPR036034">
    <property type="entry name" value="PDZ_sf"/>
</dbReference>
<dbReference type="Gene3D" id="2.130.10.10">
    <property type="entry name" value="YVTN repeat-like/Quinoprotein amine dehydrogenase"/>
    <property type="match status" value="1"/>
</dbReference>
<keyword evidence="5 7" id="KW-0378">Hydrolase</keyword>
<evidence type="ECO:0000256" key="3">
    <source>
        <dbReference type="ARBA" id="ARBA00022490"/>
    </source>
</evidence>
<gene>
    <name evidence="11" type="ORF">BAL341_2427</name>
</gene>
<feature type="active site" description="Nucleophile" evidence="8">
    <location>
        <position position="1000"/>
    </location>
</feature>
<dbReference type="EMBL" id="CAAJGR010000120">
    <property type="protein sequence ID" value="VHO05330.1"/>
    <property type="molecule type" value="Genomic_DNA"/>
</dbReference>
<dbReference type="Pfam" id="PF03572">
    <property type="entry name" value="Peptidase_S41"/>
    <property type="match status" value="1"/>
</dbReference>
<dbReference type="GO" id="GO:0005737">
    <property type="term" value="C:cytoplasm"/>
    <property type="evidence" value="ECO:0007669"/>
    <property type="project" value="UniProtKB-SubCell"/>
</dbReference>
<dbReference type="Gene3D" id="3.90.226.10">
    <property type="entry name" value="2-enoyl-CoA Hydratase, Chain A, domain 1"/>
    <property type="match status" value="1"/>
</dbReference>
<evidence type="ECO:0000256" key="9">
    <source>
        <dbReference type="PIRSR" id="PIRSR036421-3"/>
    </source>
</evidence>
<dbReference type="SMART" id="SM00245">
    <property type="entry name" value="TSPc"/>
    <property type="match status" value="1"/>
</dbReference>
<dbReference type="InterPro" id="IPR005151">
    <property type="entry name" value="Tail-specific_protease"/>
</dbReference>
<dbReference type="PANTHER" id="PTHR43253">
    <property type="entry name" value="TRICORN PROTEASE HOMOLOG 2-RELATED"/>
    <property type="match status" value="1"/>
</dbReference>
<dbReference type="SUPFAM" id="SSF82171">
    <property type="entry name" value="DPP6 N-terminal domain-like"/>
    <property type="match status" value="1"/>
</dbReference>
<dbReference type="Pfam" id="PF14684">
    <property type="entry name" value="Tricorn_C1"/>
    <property type="match status" value="1"/>
</dbReference>
<feature type="domain" description="Tail specific protease" evidence="10">
    <location>
        <begin position="864"/>
        <end position="1069"/>
    </location>
</feature>
<proteinExistence type="inferred from homology"/>
<organism evidence="11">
    <name type="scientific">Rheinheimera sp. BAL341</name>
    <dbReference type="NCBI Taxonomy" id="1708203"/>
    <lineage>
        <taxon>Bacteria</taxon>
        <taxon>Pseudomonadati</taxon>
        <taxon>Pseudomonadota</taxon>
        <taxon>Gammaproteobacteria</taxon>
        <taxon>Chromatiales</taxon>
        <taxon>Chromatiaceae</taxon>
        <taxon>Rheinheimera</taxon>
    </lineage>
</organism>
<comment type="subcellular location">
    <subcellularLocation>
        <location evidence="1 7">Cytoplasm</location>
    </subcellularLocation>
</comment>
<dbReference type="Gene3D" id="2.120.10.60">
    <property type="entry name" value="Tricorn protease N-terminal domain"/>
    <property type="match status" value="1"/>
</dbReference>
<dbReference type="InterPro" id="IPR029414">
    <property type="entry name" value="Tricorn_PDZ"/>
</dbReference>
<keyword evidence="6 7" id="KW-0720">Serine protease</keyword>
<dbReference type="Gene3D" id="2.30.42.10">
    <property type="match status" value="1"/>
</dbReference>
<evidence type="ECO:0000259" key="10">
    <source>
        <dbReference type="SMART" id="SM00245"/>
    </source>
</evidence>
<sequence length="1118" mass="123784">MYLAASANLKQQGIHNKHYIKTEARMKLRYSLLSTALLSILSMPMHAMQGYYRSPVLQQDQLVFTAEGDLWHATLTDGNARRITSHLAEETQPLLSTDGTQLAFVANYDGASEIYLMPLSGGVAKRVSFENSRVRIQQWLADGRILYATDSAAGPANYWLLKTLDPQTLLTETLPLADASGGSIDEQSGLVFFSRFGLQLTGDNTKLYRGGAMGELWRWTLGSKDEAVLLSRGHNGSISQPVFYQGRVYFVSDADGNSNIWSVSASGGEFRQHSFHKDWRIGRISVANNQVLYQLGADLQVLQLADGQTKPLPVVIQSDLVQQRERIISKPLQYFNSAYYQLQQDDSDKVVITARSQIALAMPGKQRLVQISTPVGSRSREAVLSKDGNWVYAINDHSGEHEIWRFAADGSDNAKQLTADGSVHRWQLKLSPDGEYLAHDDKNGDLWLLHLPSGRNSKIYSGGIGLSPYDDISWSADSKLLAFAFNSSRQSRSQVVLYSLADKQSAVITSEKYVAYSPAFSPDGLWLYFISNRQFTATPGHPWGDRNLGPLFDKRSQLFAVSLKQQACFAFRPEQEADNCNDKAAKDSRAAKKSSLVDWEGLSGRLWQVPVASGNYSQLAVNDKRLYLIDRDSAADAKPVLKQIELSQTEAKAEVFASGISDYQLAANGKKLFMRKHSSAGGGDMYVVEATAKAPAELKKAQLNTASWQLSIQPQQEWQQMFVDAWRMHRDFLFDKGMRGLDWNASKAKYQPLLQRVTDRHELDDIFAQMMGELNALHSQVRGGEYRSDDAAAKAASLGAEFRHTAQGLSISHIYRTDSELPTQAAPLAKPGVEAKIGDVITALNGQPVTDIAGLTNLLRNQAAKQVLLSLQRGKQQWQTVVEPVSAGQDSMLRYQDWVSANQQAVAKASEQQFGYLHLYAMGPNDIANFAREFYAHYDKPGLIIDVRRNRGGNIDSWIIEKLLRRAWSFWQPTQGGAYTNMQQTFRGHLVVLTDQLTYSDGETFSAGVKALGLGPLIGMRTAGAGVWLSGRNLLADNGLARVAETAQFAMDGRWVIEGYGVTPDIAVDNLPYARFHGDDTQLQQAISYLQQKLSATPLPSLQAQPMSTPIAADILPQ</sequence>
<comment type="function">
    <text evidence="7">Degrades oligopeptides.</text>
</comment>
<dbReference type="InterPro" id="IPR028204">
    <property type="entry name" value="Tricorn_C1"/>
</dbReference>
<feature type="active site" description="Charge relay system" evidence="8">
    <location>
        <position position="778"/>
    </location>
</feature>
<dbReference type="GO" id="GO:0008236">
    <property type="term" value="F:serine-type peptidase activity"/>
    <property type="evidence" value="ECO:0007669"/>
    <property type="project" value="UniProtKB-UniRule"/>
</dbReference>
<dbReference type="GO" id="GO:0006508">
    <property type="term" value="P:proteolysis"/>
    <property type="evidence" value="ECO:0007669"/>
    <property type="project" value="UniProtKB-UniRule"/>
</dbReference>
<evidence type="ECO:0000256" key="4">
    <source>
        <dbReference type="ARBA" id="ARBA00022670"/>
    </source>
</evidence>
<name>A0A486XSU7_9GAMM</name>
<dbReference type="InterPro" id="IPR029045">
    <property type="entry name" value="ClpP/crotonase-like_dom_sf"/>
</dbReference>
<dbReference type="CDD" id="cd07562">
    <property type="entry name" value="Peptidase_S41_TRI"/>
    <property type="match status" value="1"/>
</dbReference>